<feature type="coiled-coil region" evidence="1">
    <location>
        <begin position="279"/>
        <end position="306"/>
    </location>
</feature>
<dbReference type="Proteomes" id="UP000807353">
    <property type="component" value="Unassembled WGS sequence"/>
</dbReference>
<evidence type="ECO:0000256" key="4">
    <source>
        <dbReference type="SAM" id="SignalP"/>
    </source>
</evidence>
<accession>A0A9P5Y205</accession>
<keyword evidence="3" id="KW-0472">Membrane</keyword>
<dbReference type="EMBL" id="MU150292">
    <property type="protein sequence ID" value="KAF9460875.1"/>
    <property type="molecule type" value="Genomic_DNA"/>
</dbReference>
<feature type="compositionally biased region" description="Polar residues" evidence="2">
    <location>
        <begin position="177"/>
        <end position="189"/>
    </location>
</feature>
<feature type="transmembrane region" description="Helical" evidence="3">
    <location>
        <begin position="229"/>
        <end position="252"/>
    </location>
</feature>
<evidence type="ECO:0000256" key="2">
    <source>
        <dbReference type="SAM" id="MobiDB-lite"/>
    </source>
</evidence>
<evidence type="ECO:0000313" key="6">
    <source>
        <dbReference type="Proteomes" id="UP000807353"/>
    </source>
</evidence>
<keyword evidence="1" id="KW-0175">Coiled coil</keyword>
<evidence type="ECO:0000256" key="3">
    <source>
        <dbReference type="SAM" id="Phobius"/>
    </source>
</evidence>
<organism evidence="5 6">
    <name type="scientific">Collybia nuda</name>
    <dbReference type="NCBI Taxonomy" id="64659"/>
    <lineage>
        <taxon>Eukaryota</taxon>
        <taxon>Fungi</taxon>
        <taxon>Dikarya</taxon>
        <taxon>Basidiomycota</taxon>
        <taxon>Agaricomycotina</taxon>
        <taxon>Agaricomycetes</taxon>
        <taxon>Agaricomycetidae</taxon>
        <taxon>Agaricales</taxon>
        <taxon>Tricholomatineae</taxon>
        <taxon>Clitocybaceae</taxon>
        <taxon>Collybia</taxon>
    </lineage>
</organism>
<feature type="region of interest" description="Disordered" evidence="2">
    <location>
        <begin position="133"/>
        <end position="222"/>
    </location>
</feature>
<evidence type="ECO:0000313" key="5">
    <source>
        <dbReference type="EMBL" id="KAF9460875.1"/>
    </source>
</evidence>
<feature type="compositionally biased region" description="Pro residues" evidence="2">
    <location>
        <begin position="201"/>
        <end position="219"/>
    </location>
</feature>
<gene>
    <name evidence="5" type="ORF">BDZ94DRAFT_866548</name>
</gene>
<proteinExistence type="predicted"/>
<feature type="chain" id="PRO_5040512058" evidence="4">
    <location>
        <begin position="20"/>
        <end position="376"/>
    </location>
</feature>
<protein>
    <submittedName>
        <fullName evidence="5">Uncharacterized protein</fullName>
    </submittedName>
</protein>
<feature type="signal peptide" evidence="4">
    <location>
        <begin position="1"/>
        <end position="19"/>
    </location>
</feature>
<sequence>MSSMWILAYTLVLGQIVHALDLHDPVALPPFTRLAFGHPFSVSWTLDGSEVGDRLFLRARKVDSGEQQNWVTLTGGVKITDRKITAQIDATSSLSLPSVAYILEATDPSNTDNSYASISIAVYSDSIITSTKIKTSTPTPPQTAAGQTVNASPSSPNPQSSQSVSLSSDRKPAGTLSLPSQQSTFASNETHTESNNSPTVSSPPPTTLSPGIPSEPPKPQSIVKRPIPIGPIIGGVVGGLSIFTLVLLCMLLRSRRHNPDLNPVPMPHGETRIVPVTKRERLEHEMTGAQQQRQQLQIDLNSIRHRSVHGPITANGAPATIGRDGFVNDAQRLRFEVGMMSERILELEEALQEIEGDDRIPTHPPPDYASVADQPR</sequence>
<keyword evidence="6" id="KW-1185">Reference proteome</keyword>
<keyword evidence="3" id="KW-1133">Transmembrane helix</keyword>
<feature type="compositionally biased region" description="Low complexity" evidence="2">
    <location>
        <begin position="133"/>
        <end position="167"/>
    </location>
</feature>
<evidence type="ECO:0000256" key="1">
    <source>
        <dbReference type="SAM" id="Coils"/>
    </source>
</evidence>
<reference evidence="5" key="1">
    <citation type="submission" date="2020-11" db="EMBL/GenBank/DDBJ databases">
        <authorList>
            <consortium name="DOE Joint Genome Institute"/>
            <person name="Ahrendt S."/>
            <person name="Riley R."/>
            <person name="Andreopoulos W."/>
            <person name="Labutti K."/>
            <person name="Pangilinan J."/>
            <person name="Ruiz-Duenas F.J."/>
            <person name="Barrasa J.M."/>
            <person name="Sanchez-Garcia M."/>
            <person name="Camarero S."/>
            <person name="Miyauchi S."/>
            <person name="Serrano A."/>
            <person name="Linde D."/>
            <person name="Babiker R."/>
            <person name="Drula E."/>
            <person name="Ayuso-Fernandez I."/>
            <person name="Pacheco R."/>
            <person name="Padilla G."/>
            <person name="Ferreira P."/>
            <person name="Barriuso J."/>
            <person name="Kellner H."/>
            <person name="Castanera R."/>
            <person name="Alfaro M."/>
            <person name="Ramirez L."/>
            <person name="Pisabarro A.G."/>
            <person name="Kuo A."/>
            <person name="Tritt A."/>
            <person name="Lipzen A."/>
            <person name="He G."/>
            <person name="Yan M."/>
            <person name="Ng V."/>
            <person name="Cullen D."/>
            <person name="Martin F."/>
            <person name="Rosso M.-N."/>
            <person name="Henrissat B."/>
            <person name="Hibbett D."/>
            <person name="Martinez A.T."/>
            <person name="Grigoriev I.V."/>
        </authorList>
    </citation>
    <scope>NUCLEOTIDE SEQUENCE</scope>
    <source>
        <strain evidence="5">CBS 247.69</strain>
    </source>
</reference>
<name>A0A9P5Y205_9AGAR</name>
<keyword evidence="3" id="KW-0812">Transmembrane</keyword>
<keyword evidence="4" id="KW-0732">Signal</keyword>
<dbReference type="AlphaFoldDB" id="A0A9P5Y205"/>
<comment type="caution">
    <text evidence="5">The sequence shown here is derived from an EMBL/GenBank/DDBJ whole genome shotgun (WGS) entry which is preliminary data.</text>
</comment>
<feature type="region of interest" description="Disordered" evidence="2">
    <location>
        <begin position="355"/>
        <end position="376"/>
    </location>
</feature>